<keyword evidence="2" id="KW-0315">Glutamine amidotransferase</keyword>
<name>A0A2H1JI65_BREAU</name>
<dbReference type="CDD" id="cd01741">
    <property type="entry name" value="GATase1_1"/>
    <property type="match status" value="1"/>
</dbReference>
<dbReference type="PANTHER" id="PTHR42695:SF5">
    <property type="entry name" value="GLUTAMINE AMIDOTRANSFERASE YLR126C-RELATED"/>
    <property type="match status" value="1"/>
</dbReference>
<evidence type="ECO:0000313" key="2">
    <source>
        <dbReference type="EMBL" id="SMX87054.1"/>
    </source>
</evidence>
<sequence length="268" mass="28782">MSTAPIRIGDNDSMSELRILVIEHEDGAGPKRFGDWLREAGAEVDVLRPYLGDEIPTALQSSAALHGSAADDGYAALLVLGGSAGPLEDTVNPWLPKVRSLLRDSAAGEFPSFNICLGGELLAAASSARIFRRDRPQIGIYDLHTTSAGEKDPVFAAIAGGPGETIPAVLFHQEEMELPEGAELLLTGSDAPVQGYRVGEFAWGTQFHPESDTAQVAQWLSSDPLRLPDGKTNDSIRSEVAEADAELVRINRALAHSFVDFLRGLQRR</sequence>
<keyword evidence="2" id="KW-0808">Transferase</keyword>
<reference evidence="2 3" key="1">
    <citation type="submission" date="2017-03" db="EMBL/GenBank/DDBJ databases">
        <authorList>
            <person name="Afonso C.L."/>
            <person name="Miller P.J."/>
            <person name="Scott M.A."/>
            <person name="Spackman E."/>
            <person name="Goraichik I."/>
            <person name="Dimitrov K.M."/>
            <person name="Suarez D.L."/>
            <person name="Swayne D.E."/>
        </authorList>
    </citation>
    <scope>NUCLEOTIDE SEQUENCE [LARGE SCALE GENOMIC DNA]</scope>
    <source>
        <strain evidence="3">8(6)</strain>
    </source>
</reference>
<organism evidence="2 3">
    <name type="scientific">Brevibacterium aurantiacum</name>
    <dbReference type="NCBI Taxonomy" id="273384"/>
    <lineage>
        <taxon>Bacteria</taxon>
        <taxon>Bacillati</taxon>
        <taxon>Actinomycetota</taxon>
        <taxon>Actinomycetes</taxon>
        <taxon>Micrococcales</taxon>
        <taxon>Brevibacteriaceae</taxon>
        <taxon>Brevibacterium</taxon>
    </lineage>
</organism>
<dbReference type="Gene3D" id="3.40.50.880">
    <property type="match status" value="1"/>
</dbReference>
<dbReference type="AlphaFoldDB" id="A0A2H1JI65"/>
<dbReference type="Pfam" id="PF00117">
    <property type="entry name" value="GATase"/>
    <property type="match status" value="1"/>
</dbReference>
<dbReference type="EMBL" id="FXZI01000005">
    <property type="protein sequence ID" value="SMX87054.1"/>
    <property type="molecule type" value="Genomic_DNA"/>
</dbReference>
<dbReference type="PANTHER" id="PTHR42695">
    <property type="entry name" value="GLUTAMINE AMIDOTRANSFERASE YLR126C-RELATED"/>
    <property type="match status" value="1"/>
</dbReference>
<protein>
    <submittedName>
        <fullName evidence="2">GMP synthase - Glutamine amidotransferase</fullName>
    </submittedName>
</protein>
<dbReference type="SUPFAM" id="SSF52317">
    <property type="entry name" value="Class I glutamine amidotransferase-like"/>
    <property type="match status" value="1"/>
</dbReference>
<dbReference type="InterPro" id="IPR029062">
    <property type="entry name" value="Class_I_gatase-like"/>
</dbReference>
<dbReference type="GO" id="GO:0005829">
    <property type="term" value="C:cytosol"/>
    <property type="evidence" value="ECO:0007669"/>
    <property type="project" value="TreeGrafter"/>
</dbReference>
<evidence type="ECO:0000313" key="3">
    <source>
        <dbReference type="Proteomes" id="UP000234300"/>
    </source>
</evidence>
<accession>A0A2H1JI65</accession>
<dbReference type="PROSITE" id="PS51273">
    <property type="entry name" value="GATASE_TYPE_1"/>
    <property type="match status" value="1"/>
</dbReference>
<dbReference type="Proteomes" id="UP000234300">
    <property type="component" value="Unassembled WGS sequence"/>
</dbReference>
<feature type="domain" description="Glutamine amidotransferase" evidence="1">
    <location>
        <begin position="70"/>
        <end position="213"/>
    </location>
</feature>
<proteinExistence type="predicted"/>
<gene>
    <name evidence="2" type="ORF">BAURA86_01701</name>
</gene>
<dbReference type="GO" id="GO:0016740">
    <property type="term" value="F:transferase activity"/>
    <property type="evidence" value="ECO:0007669"/>
    <property type="project" value="UniProtKB-KW"/>
</dbReference>
<evidence type="ECO:0000259" key="1">
    <source>
        <dbReference type="Pfam" id="PF00117"/>
    </source>
</evidence>
<dbReference type="InterPro" id="IPR044992">
    <property type="entry name" value="ChyE-like"/>
</dbReference>
<dbReference type="InterPro" id="IPR017926">
    <property type="entry name" value="GATASE"/>
</dbReference>